<name>A0A510HLX4_9ACTN</name>
<evidence type="ECO:0000313" key="2">
    <source>
        <dbReference type="Proteomes" id="UP000318065"/>
    </source>
</evidence>
<dbReference type="Proteomes" id="UP000318065">
    <property type="component" value="Chromosome"/>
</dbReference>
<dbReference type="RefSeq" id="WP_233451814.1">
    <property type="nucleotide sequence ID" value="NZ_AP019791.1"/>
</dbReference>
<organism evidence="1 2">
    <name type="scientific">Rubrobacter xylanophilus</name>
    <dbReference type="NCBI Taxonomy" id="49319"/>
    <lineage>
        <taxon>Bacteria</taxon>
        <taxon>Bacillati</taxon>
        <taxon>Actinomycetota</taxon>
        <taxon>Rubrobacteria</taxon>
        <taxon>Rubrobacterales</taxon>
        <taxon>Rubrobacteraceae</taxon>
        <taxon>Rubrobacter</taxon>
    </lineage>
</organism>
<sequence>MEPRRKHSTRAPAVGYRISTGEAAVFYAPDMVYIHGRGEALFGVLLYVGDGASVTRPLVHRRGEALSGTPPSGPGSPGA</sequence>
<dbReference type="AlphaFoldDB" id="A0A510HLX4"/>
<reference evidence="1" key="1">
    <citation type="journal article" date="2019" name="Microbiol. Resour. Announc.">
        <title>Complete Genome Sequence of Rubrobacter xylanophilus Strain AA3-22, Isolated from Arima Onsen in Japan.</title>
        <authorList>
            <person name="Tomariguchi N."/>
            <person name="Miyazaki K."/>
        </authorList>
    </citation>
    <scope>NUCLEOTIDE SEQUENCE [LARGE SCALE GENOMIC DNA]</scope>
    <source>
        <strain evidence="1">AA3-22</strain>
    </source>
</reference>
<protein>
    <submittedName>
        <fullName evidence="1">Uncharacterized protein</fullName>
    </submittedName>
</protein>
<accession>A0A510HLX4</accession>
<keyword evidence="2" id="KW-1185">Reference proteome</keyword>
<proteinExistence type="predicted"/>
<evidence type="ECO:0000313" key="1">
    <source>
        <dbReference type="EMBL" id="BBL81021.1"/>
    </source>
</evidence>
<gene>
    <name evidence="1" type="ORF">RxyAA322_28750</name>
</gene>
<dbReference type="EMBL" id="AP019791">
    <property type="protein sequence ID" value="BBL81021.1"/>
    <property type="molecule type" value="Genomic_DNA"/>
</dbReference>